<dbReference type="GO" id="GO:0000978">
    <property type="term" value="F:RNA polymerase II cis-regulatory region sequence-specific DNA binding"/>
    <property type="evidence" value="ECO:0007669"/>
    <property type="project" value="TreeGrafter"/>
</dbReference>
<dbReference type="FunFam" id="3.30.160.60:FF:002343">
    <property type="entry name" value="Zinc finger protein 33A"/>
    <property type="match status" value="2"/>
</dbReference>
<evidence type="ECO:0000256" key="1">
    <source>
        <dbReference type="ARBA" id="ARBA00004123"/>
    </source>
</evidence>
<feature type="domain" description="C2H2-type" evidence="9">
    <location>
        <begin position="547"/>
        <end position="574"/>
    </location>
</feature>
<feature type="domain" description="C2H2-type" evidence="9">
    <location>
        <begin position="435"/>
        <end position="462"/>
    </location>
</feature>
<evidence type="ECO:0000256" key="4">
    <source>
        <dbReference type="ARBA" id="ARBA00022737"/>
    </source>
</evidence>
<feature type="domain" description="C2H2-type" evidence="9">
    <location>
        <begin position="575"/>
        <end position="602"/>
    </location>
</feature>
<evidence type="ECO:0000313" key="12">
    <source>
        <dbReference type="RefSeq" id="XP_054834917.1"/>
    </source>
</evidence>
<dbReference type="FunFam" id="3.30.160.60:FF:001498">
    <property type="entry name" value="Zinc finger protein 404"/>
    <property type="match status" value="1"/>
</dbReference>
<keyword evidence="4" id="KW-0677">Repeat</keyword>
<evidence type="ECO:0000256" key="7">
    <source>
        <dbReference type="ARBA" id="ARBA00023242"/>
    </source>
</evidence>
<dbReference type="PROSITE" id="PS50804">
    <property type="entry name" value="SCAN_BOX"/>
    <property type="match status" value="1"/>
</dbReference>
<protein>
    <submittedName>
        <fullName evidence="12">Zinc finger and SCAN domain-containing protein 31-like isoform X1</fullName>
    </submittedName>
</protein>
<dbReference type="CDD" id="cd07936">
    <property type="entry name" value="SCAN"/>
    <property type="match status" value="1"/>
</dbReference>
<dbReference type="InterPro" id="IPR036236">
    <property type="entry name" value="Znf_C2H2_sf"/>
</dbReference>
<dbReference type="SMART" id="SM00355">
    <property type="entry name" value="ZnF_C2H2"/>
    <property type="match status" value="7"/>
</dbReference>
<dbReference type="InterPro" id="IPR038269">
    <property type="entry name" value="SCAN_sf"/>
</dbReference>
<comment type="subcellular location">
    <subcellularLocation>
        <location evidence="1">Nucleus</location>
    </subcellularLocation>
</comment>
<keyword evidence="7" id="KW-0539">Nucleus</keyword>
<dbReference type="FunFam" id="1.10.4020.10:FF:000001">
    <property type="entry name" value="zinc finger protein 263 isoform X1"/>
    <property type="match status" value="1"/>
</dbReference>
<evidence type="ECO:0000256" key="6">
    <source>
        <dbReference type="ARBA" id="ARBA00022833"/>
    </source>
</evidence>
<dbReference type="SUPFAM" id="SSF47353">
    <property type="entry name" value="Retrovirus capsid dimerization domain-like"/>
    <property type="match status" value="1"/>
</dbReference>
<name>A0AA97KZP0_EUBMA</name>
<dbReference type="FunFam" id="3.30.160.60:FF:001270">
    <property type="entry name" value="zinc finger protein 583 isoform X1"/>
    <property type="match status" value="1"/>
</dbReference>
<keyword evidence="6" id="KW-0862">Zinc</keyword>
<comment type="similarity">
    <text evidence="2">Belongs to the krueppel C2H2-type zinc-finger protein family.</text>
</comment>
<feature type="domain" description="C2H2-type" evidence="9">
    <location>
        <begin position="491"/>
        <end position="518"/>
    </location>
</feature>
<proteinExistence type="inferred from homology"/>
<sequence>MQKLQGVVQELQPRIKMEKHGLAGPKADEGLEVGGKEPHVVQVGTIREFLAGSAPTQIKQEPEEGLQQRWEAQWQEFLKTVESPHSGWRHLKLPEPMSEEETKEFQASFKEIAGASQWSRGEWMTQTVPGLKGVHKPNGGLDPSVKVKEEIVGEVALTSEMRRQRFRHFCYEETEGPRKVCKQLWELGHQWLRPERRTKDQILEVLILEQFLTILPWEMQSWVRENGPETCAQAVALAEDFLLRLQEPERWERKESELLEGSFITTPNSEQDPSDAVKMQLSMEGKQEGDKDVTYFEEAEKAQENEVETFQLGRPEQVTVCEISLEGTKGEFFQEIEMPGSPSGPGNHWESHTEKTSGFLCEESDLGLQEGTFQDGILKCKIKKEQVDVESFDLLQGQTVQMTVKPYQCLYCGKTSNCKANLVVHERTHTGEKPYACLDCGKSFNRKSTLVRHKRMHTGEKPYECAQCGRCFSIRCNLINHERIHTGEKPYSCTDCGQSFSRRLQLVIHRRTHTGETPYRCAQCGKCFTRRSSLLTHERIHTGEKPNTCTDCGKSFIQKGYLLIHRRIHTGERPYKCTACEQRFLNRSDLRRHEKIHTGVNQ</sequence>
<dbReference type="GO" id="GO:0000981">
    <property type="term" value="F:DNA-binding transcription factor activity, RNA polymerase II-specific"/>
    <property type="evidence" value="ECO:0007669"/>
    <property type="project" value="TreeGrafter"/>
</dbReference>
<dbReference type="PANTHER" id="PTHR23226:SF379">
    <property type="entry name" value="C2H2-TYPE DOMAIN-CONTAINING PROTEIN"/>
    <property type="match status" value="1"/>
</dbReference>
<dbReference type="FunFam" id="3.30.160.60:FF:000295">
    <property type="entry name" value="zinc finger protein 19"/>
    <property type="match status" value="2"/>
</dbReference>
<reference evidence="12" key="1">
    <citation type="submission" date="2025-08" db="UniProtKB">
        <authorList>
            <consortium name="RefSeq"/>
        </authorList>
    </citation>
    <scope>IDENTIFICATION</scope>
    <source>
        <tissue evidence="12">Blood</tissue>
    </source>
</reference>
<dbReference type="AlphaFoldDB" id="A0AA97KZP0"/>
<dbReference type="GO" id="GO:0005634">
    <property type="term" value="C:nucleus"/>
    <property type="evidence" value="ECO:0007669"/>
    <property type="project" value="UniProtKB-SubCell"/>
</dbReference>
<feature type="domain" description="C2H2-type" evidence="9">
    <location>
        <begin position="519"/>
        <end position="546"/>
    </location>
</feature>
<dbReference type="FunFam" id="3.30.160.60:FF:000475">
    <property type="entry name" value="zinc finger protein 32 isoform X1"/>
    <property type="match status" value="1"/>
</dbReference>
<feature type="domain" description="SCAN box" evidence="10">
    <location>
        <begin position="163"/>
        <end position="241"/>
    </location>
</feature>
<evidence type="ECO:0000256" key="3">
    <source>
        <dbReference type="ARBA" id="ARBA00022723"/>
    </source>
</evidence>
<dbReference type="PROSITE" id="PS00028">
    <property type="entry name" value="ZINC_FINGER_C2H2_1"/>
    <property type="match status" value="6"/>
</dbReference>
<dbReference type="RefSeq" id="XP_054834917.1">
    <property type="nucleotide sequence ID" value="XM_054978942.1"/>
</dbReference>
<dbReference type="KEGG" id="emc:129329391"/>
<gene>
    <name evidence="12" type="primary">LOC129329391</name>
</gene>
<evidence type="ECO:0000256" key="5">
    <source>
        <dbReference type="ARBA" id="ARBA00022771"/>
    </source>
</evidence>
<evidence type="ECO:0000256" key="8">
    <source>
        <dbReference type="PROSITE-ProRule" id="PRU00042"/>
    </source>
</evidence>
<dbReference type="PROSITE" id="PS50157">
    <property type="entry name" value="ZINC_FINGER_C2H2_2"/>
    <property type="match status" value="7"/>
</dbReference>
<dbReference type="Gene3D" id="3.30.160.60">
    <property type="entry name" value="Classic Zinc Finger"/>
    <property type="match status" value="7"/>
</dbReference>
<accession>A0AA97KZP0</accession>
<keyword evidence="5 8" id="KW-0863">Zinc-finger</keyword>
<dbReference type="Pfam" id="PF02023">
    <property type="entry name" value="SCAN"/>
    <property type="match status" value="1"/>
</dbReference>
<feature type="domain" description="C2H2-type" evidence="9">
    <location>
        <begin position="407"/>
        <end position="434"/>
    </location>
</feature>
<evidence type="ECO:0000256" key="2">
    <source>
        <dbReference type="ARBA" id="ARBA00006991"/>
    </source>
</evidence>
<dbReference type="Proteomes" id="UP001190640">
    <property type="component" value="Chromosome 4"/>
</dbReference>
<dbReference type="Pfam" id="PF00096">
    <property type="entry name" value="zf-C2H2"/>
    <property type="match status" value="5"/>
</dbReference>
<feature type="domain" description="C2H2-type" evidence="9">
    <location>
        <begin position="463"/>
        <end position="490"/>
    </location>
</feature>
<dbReference type="Gene3D" id="1.10.4020.10">
    <property type="entry name" value="DNA breaking-rejoining enzymes"/>
    <property type="match status" value="1"/>
</dbReference>
<keyword evidence="11" id="KW-1185">Reference proteome</keyword>
<evidence type="ECO:0000259" key="10">
    <source>
        <dbReference type="PROSITE" id="PS50804"/>
    </source>
</evidence>
<dbReference type="GO" id="GO:0008270">
    <property type="term" value="F:zinc ion binding"/>
    <property type="evidence" value="ECO:0007669"/>
    <property type="project" value="UniProtKB-KW"/>
</dbReference>
<evidence type="ECO:0000259" key="9">
    <source>
        <dbReference type="PROSITE" id="PS50157"/>
    </source>
</evidence>
<dbReference type="InterPro" id="IPR003309">
    <property type="entry name" value="SCAN_dom"/>
</dbReference>
<dbReference type="PANTHER" id="PTHR23226">
    <property type="entry name" value="ZINC FINGER AND SCAN DOMAIN-CONTAINING"/>
    <property type="match status" value="1"/>
</dbReference>
<evidence type="ECO:0000313" key="11">
    <source>
        <dbReference type="Proteomes" id="UP001190640"/>
    </source>
</evidence>
<dbReference type="SUPFAM" id="SSF57667">
    <property type="entry name" value="beta-beta-alpha zinc fingers"/>
    <property type="match status" value="4"/>
</dbReference>
<dbReference type="SMART" id="SM00431">
    <property type="entry name" value="SCAN"/>
    <property type="match status" value="1"/>
</dbReference>
<organism evidence="11 12">
    <name type="scientific">Eublepharis macularius</name>
    <name type="common">Leopard gecko</name>
    <name type="synonym">Cyrtodactylus macularius</name>
    <dbReference type="NCBI Taxonomy" id="481883"/>
    <lineage>
        <taxon>Eukaryota</taxon>
        <taxon>Metazoa</taxon>
        <taxon>Chordata</taxon>
        <taxon>Craniata</taxon>
        <taxon>Vertebrata</taxon>
        <taxon>Euteleostomi</taxon>
        <taxon>Lepidosauria</taxon>
        <taxon>Squamata</taxon>
        <taxon>Bifurcata</taxon>
        <taxon>Gekkota</taxon>
        <taxon>Eublepharidae</taxon>
        <taxon>Eublepharinae</taxon>
        <taxon>Eublepharis</taxon>
    </lineage>
</organism>
<keyword evidence="3" id="KW-0479">Metal-binding</keyword>
<dbReference type="GeneID" id="129329391"/>
<dbReference type="InterPro" id="IPR013087">
    <property type="entry name" value="Znf_C2H2_type"/>
</dbReference>